<dbReference type="EMBL" id="CM039434">
    <property type="protein sequence ID" value="KAI4323480.1"/>
    <property type="molecule type" value="Genomic_DNA"/>
</dbReference>
<organism evidence="1 2">
    <name type="scientific">Bauhinia variegata</name>
    <name type="common">Purple orchid tree</name>
    <name type="synonym">Phanera variegata</name>
    <dbReference type="NCBI Taxonomy" id="167791"/>
    <lineage>
        <taxon>Eukaryota</taxon>
        <taxon>Viridiplantae</taxon>
        <taxon>Streptophyta</taxon>
        <taxon>Embryophyta</taxon>
        <taxon>Tracheophyta</taxon>
        <taxon>Spermatophyta</taxon>
        <taxon>Magnoliopsida</taxon>
        <taxon>eudicotyledons</taxon>
        <taxon>Gunneridae</taxon>
        <taxon>Pentapetalae</taxon>
        <taxon>rosids</taxon>
        <taxon>fabids</taxon>
        <taxon>Fabales</taxon>
        <taxon>Fabaceae</taxon>
        <taxon>Cercidoideae</taxon>
        <taxon>Cercideae</taxon>
        <taxon>Bauhiniinae</taxon>
        <taxon>Bauhinia</taxon>
    </lineage>
</organism>
<name>A0ACB9MKL3_BAUVA</name>
<protein>
    <submittedName>
        <fullName evidence="1">Uncharacterized protein</fullName>
    </submittedName>
</protein>
<gene>
    <name evidence="1" type="ORF">L6164_023079</name>
</gene>
<evidence type="ECO:0000313" key="1">
    <source>
        <dbReference type="EMBL" id="KAI4323480.1"/>
    </source>
</evidence>
<comment type="caution">
    <text evidence="1">The sequence shown here is derived from an EMBL/GenBank/DDBJ whole genome shotgun (WGS) entry which is preliminary data.</text>
</comment>
<sequence>MVIELSPGLGSTYNPGLLGSPYQWLREQRLGSNTGLNLIGLLRECAHHVACGKIKNADMGLDYISQLASPDGDSVQRVATYFSQALACRIVKQLAGVSNALNSAETSSISEEPSAHNYFFNLCPFLKVAYLVTNQAIVEAMEEEKMVHIIDLHSSEPAQWVDLMQTWKKRREGPPHLKITGIHEKKQVLSEMAFHLAREAGKIDFPLQFCPVVSKLEDLDFESLPVKRGEALAISSVLQLHCFLATDDKMLGRNSPAPSINLHRAVHINEKTFRELLDQKDMIHGYLRPDSSLPPLPLSSSPKMEIFLNALRKLQPKIMVITEPESNLNVPNLVQRFDEALHYYSALFDCLESSVSRTSLERQKLESMLLGEEIKNIIACEGLERRYRFEKLERWIPRLQMAGFGRVPFSYTAKFQPRRLLESYDQNHKYKLQEENDCLLICRRDTPLFSISAWKFGQ</sequence>
<evidence type="ECO:0000313" key="2">
    <source>
        <dbReference type="Proteomes" id="UP000828941"/>
    </source>
</evidence>
<keyword evidence="2" id="KW-1185">Reference proteome</keyword>
<dbReference type="Proteomes" id="UP000828941">
    <property type="component" value="Chromosome 9"/>
</dbReference>
<reference evidence="1 2" key="1">
    <citation type="journal article" date="2022" name="DNA Res.">
        <title>Chromosomal-level genome assembly of the orchid tree Bauhinia variegata (Leguminosae; Cercidoideae) supports the allotetraploid origin hypothesis of Bauhinia.</title>
        <authorList>
            <person name="Zhong Y."/>
            <person name="Chen Y."/>
            <person name="Zheng D."/>
            <person name="Pang J."/>
            <person name="Liu Y."/>
            <person name="Luo S."/>
            <person name="Meng S."/>
            <person name="Qian L."/>
            <person name="Wei D."/>
            <person name="Dai S."/>
            <person name="Zhou R."/>
        </authorList>
    </citation>
    <scope>NUCLEOTIDE SEQUENCE [LARGE SCALE GENOMIC DNA]</scope>
    <source>
        <strain evidence="1">BV-YZ2020</strain>
    </source>
</reference>
<accession>A0ACB9MKL3</accession>
<proteinExistence type="predicted"/>